<evidence type="ECO:0000256" key="9">
    <source>
        <dbReference type="ARBA" id="ARBA00032370"/>
    </source>
</evidence>
<evidence type="ECO:0000256" key="11">
    <source>
        <dbReference type="ARBA" id="ARBA00038053"/>
    </source>
</evidence>
<feature type="transmembrane region" description="Helical" evidence="16">
    <location>
        <begin position="106"/>
        <end position="122"/>
    </location>
</feature>
<evidence type="ECO:0000256" key="12">
    <source>
        <dbReference type="ARBA" id="ARBA00041185"/>
    </source>
</evidence>
<feature type="transmembrane region" description="Helical" evidence="16">
    <location>
        <begin position="42"/>
        <end position="61"/>
    </location>
</feature>
<evidence type="ECO:0000256" key="3">
    <source>
        <dbReference type="ARBA" id="ARBA00022679"/>
    </source>
</evidence>
<dbReference type="Pfam" id="PF01098">
    <property type="entry name" value="FTSW_RODA_SPOVE"/>
    <property type="match status" value="1"/>
</dbReference>
<keyword evidence="2" id="KW-0328">Glycosyltransferase</keyword>
<keyword evidence="5" id="KW-0133">Cell shape</keyword>
<dbReference type="GO" id="GO:0008360">
    <property type="term" value="P:regulation of cell shape"/>
    <property type="evidence" value="ECO:0007669"/>
    <property type="project" value="UniProtKB-KW"/>
</dbReference>
<comment type="catalytic activity">
    <reaction evidence="15">
        <text>[GlcNAc-(1-&gt;4)-Mur2Ac(oyl-L-Ala-gamma-D-Glu-L-Lys-D-Ala-D-Ala)](n)-di-trans,octa-cis-undecaprenyl diphosphate + beta-D-GlcNAc-(1-&gt;4)-Mur2Ac(oyl-L-Ala-gamma-D-Glu-L-Lys-D-Ala-D-Ala)-di-trans,octa-cis-undecaprenyl diphosphate = [GlcNAc-(1-&gt;4)-Mur2Ac(oyl-L-Ala-gamma-D-Glu-L-Lys-D-Ala-D-Ala)](n+1)-di-trans,octa-cis-undecaprenyl diphosphate + di-trans,octa-cis-undecaprenyl diphosphate + H(+)</text>
        <dbReference type="Rhea" id="RHEA:23708"/>
        <dbReference type="Rhea" id="RHEA-COMP:9602"/>
        <dbReference type="Rhea" id="RHEA-COMP:9603"/>
        <dbReference type="ChEBI" id="CHEBI:15378"/>
        <dbReference type="ChEBI" id="CHEBI:58405"/>
        <dbReference type="ChEBI" id="CHEBI:60033"/>
        <dbReference type="ChEBI" id="CHEBI:78435"/>
        <dbReference type="EC" id="2.4.99.28"/>
    </reaction>
</comment>
<dbReference type="GO" id="GO:0032153">
    <property type="term" value="C:cell division site"/>
    <property type="evidence" value="ECO:0007669"/>
    <property type="project" value="TreeGrafter"/>
</dbReference>
<dbReference type="GO" id="GO:0051301">
    <property type="term" value="P:cell division"/>
    <property type="evidence" value="ECO:0007669"/>
    <property type="project" value="InterPro"/>
</dbReference>
<evidence type="ECO:0000256" key="5">
    <source>
        <dbReference type="ARBA" id="ARBA00022960"/>
    </source>
</evidence>
<dbReference type="Proteomes" id="UP000319976">
    <property type="component" value="Chromosome"/>
</dbReference>
<name>A0A517T5P2_9PLAN</name>
<feature type="transmembrane region" description="Helical" evidence="16">
    <location>
        <begin position="68"/>
        <end position="86"/>
    </location>
</feature>
<evidence type="ECO:0000313" key="17">
    <source>
        <dbReference type="EMBL" id="QDT63671.1"/>
    </source>
</evidence>
<dbReference type="PANTHER" id="PTHR30474:SF2">
    <property type="entry name" value="PEPTIDOGLYCAN GLYCOSYLTRANSFERASE FTSW-RELATED"/>
    <property type="match status" value="1"/>
</dbReference>
<keyword evidence="6" id="KW-0573">Peptidoglycan synthesis</keyword>
<dbReference type="InterPro" id="IPR018365">
    <property type="entry name" value="Cell_cycle_FtsW-rel_CS"/>
</dbReference>
<evidence type="ECO:0000313" key="18">
    <source>
        <dbReference type="Proteomes" id="UP000319976"/>
    </source>
</evidence>
<evidence type="ECO:0000256" key="7">
    <source>
        <dbReference type="ARBA" id="ARBA00022989"/>
    </source>
</evidence>
<dbReference type="EMBL" id="CP036316">
    <property type="protein sequence ID" value="QDT63671.1"/>
    <property type="molecule type" value="Genomic_DNA"/>
</dbReference>
<feature type="transmembrane region" description="Helical" evidence="16">
    <location>
        <begin position="268"/>
        <end position="289"/>
    </location>
</feature>
<protein>
    <recommendedName>
        <fullName evidence="12">Probable peptidoglycan glycosyltransferase FtsW</fullName>
        <ecNumber evidence="14">2.4.99.28</ecNumber>
    </recommendedName>
    <alternativeName>
        <fullName evidence="13">Cell division protein FtsW</fullName>
    </alternativeName>
    <alternativeName>
        <fullName evidence="10">Cell wall polymerase</fullName>
    </alternativeName>
    <alternativeName>
        <fullName evidence="9">Peptidoglycan polymerase</fullName>
    </alternativeName>
</protein>
<evidence type="ECO:0000256" key="16">
    <source>
        <dbReference type="SAM" id="Phobius"/>
    </source>
</evidence>
<feature type="transmembrane region" description="Helical" evidence="16">
    <location>
        <begin position="301"/>
        <end position="322"/>
    </location>
</feature>
<keyword evidence="7 16" id="KW-1133">Transmembrane helix</keyword>
<comment type="subcellular location">
    <subcellularLocation>
        <location evidence="1">Membrane</location>
        <topology evidence="1">Multi-pass membrane protein</topology>
    </subcellularLocation>
</comment>
<evidence type="ECO:0000256" key="8">
    <source>
        <dbReference type="ARBA" id="ARBA00023136"/>
    </source>
</evidence>
<feature type="transmembrane region" description="Helical" evidence="16">
    <location>
        <begin position="176"/>
        <end position="194"/>
    </location>
</feature>
<dbReference type="GO" id="GO:0009252">
    <property type="term" value="P:peptidoglycan biosynthetic process"/>
    <property type="evidence" value="ECO:0007669"/>
    <property type="project" value="UniProtKB-KW"/>
</dbReference>
<dbReference type="InterPro" id="IPR001182">
    <property type="entry name" value="FtsW/RodA"/>
</dbReference>
<evidence type="ECO:0000256" key="2">
    <source>
        <dbReference type="ARBA" id="ARBA00022676"/>
    </source>
</evidence>
<keyword evidence="3 17" id="KW-0808">Transferase</keyword>
<dbReference type="PROSITE" id="PS00428">
    <property type="entry name" value="FTSW_RODA_SPOVE"/>
    <property type="match status" value="1"/>
</dbReference>
<dbReference type="PANTHER" id="PTHR30474">
    <property type="entry name" value="CELL CYCLE PROTEIN"/>
    <property type="match status" value="1"/>
</dbReference>
<dbReference type="GO" id="GO:0005886">
    <property type="term" value="C:plasma membrane"/>
    <property type="evidence" value="ECO:0007669"/>
    <property type="project" value="TreeGrafter"/>
</dbReference>
<feature type="transmembrane region" description="Helical" evidence="16">
    <location>
        <begin position="152"/>
        <end position="169"/>
    </location>
</feature>
<reference evidence="17 18" key="1">
    <citation type="submission" date="2019-02" db="EMBL/GenBank/DDBJ databases">
        <title>Deep-cultivation of Planctomycetes and their phenomic and genomic characterization uncovers novel biology.</title>
        <authorList>
            <person name="Wiegand S."/>
            <person name="Jogler M."/>
            <person name="Boedeker C."/>
            <person name="Pinto D."/>
            <person name="Vollmers J."/>
            <person name="Rivas-Marin E."/>
            <person name="Kohn T."/>
            <person name="Peeters S.H."/>
            <person name="Heuer A."/>
            <person name="Rast P."/>
            <person name="Oberbeckmann S."/>
            <person name="Bunk B."/>
            <person name="Jeske O."/>
            <person name="Meyerdierks A."/>
            <person name="Storesund J.E."/>
            <person name="Kallscheuer N."/>
            <person name="Luecker S."/>
            <person name="Lage O.M."/>
            <person name="Pohl T."/>
            <person name="Merkel B.J."/>
            <person name="Hornburger P."/>
            <person name="Mueller R.-W."/>
            <person name="Bruemmer F."/>
            <person name="Labrenz M."/>
            <person name="Spormann A.M."/>
            <person name="Op den Camp H."/>
            <person name="Overmann J."/>
            <person name="Amann R."/>
            <person name="Jetten M.S.M."/>
            <person name="Mascher T."/>
            <person name="Medema M.H."/>
            <person name="Devos D.P."/>
            <person name="Kaster A.-K."/>
            <person name="Ovreas L."/>
            <person name="Rohde M."/>
            <person name="Galperin M.Y."/>
            <person name="Jogler C."/>
        </authorList>
    </citation>
    <scope>NUCLEOTIDE SEQUENCE [LARGE SCALE GENOMIC DNA]</scope>
    <source>
        <strain evidence="17 18">V22</strain>
    </source>
</reference>
<evidence type="ECO:0000256" key="4">
    <source>
        <dbReference type="ARBA" id="ARBA00022692"/>
    </source>
</evidence>
<evidence type="ECO:0000256" key="15">
    <source>
        <dbReference type="ARBA" id="ARBA00049902"/>
    </source>
</evidence>
<dbReference type="AlphaFoldDB" id="A0A517T5P2"/>
<proteinExistence type="inferred from homology"/>
<evidence type="ECO:0000256" key="13">
    <source>
        <dbReference type="ARBA" id="ARBA00041418"/>
    </source>
</evidence>
<sequence>MSRGVARLPWLLIAVTSLLVLLGLSAISRGDELSGGALYQRQLVWAGLALPALFVSVLLPYRKLRHYGWPLLMLTIGLLVLVYFMPARNGARRWIPLGPILFQPSELAKLVTILALAQYLMFRENYRKVLGLIPPFLIALIPVALILREPDLGTSLLFLPVLLAMLFAAGARPHHLAIVVMLGVLVAPVLWMGMSAEQKSRVVTVFTQKDQGPVPRGDGYHLFQSKRMHSLGGEWGSAISGVPPVDPSAYHLPAARTDFVFCLVTERWGFVGAMVTLVLYALLFLQGIGIARRTRDPYGRLIAVGITALLAVQTSINLAMTVGLTPITGLTLPLMSYGGSSLLFTAVAIGLLINIHLRNGYHLGPTPFKF</sequence>
<keyword evidence="4 16" id="KW-0812">Transmembrane</keyword>
<evidence type="ECO:0000256" key="14">
    <source>
        <dbReference type="ARBA" id="ARBA00044770"/>
    </source>
</evidence>
<dbReference type="GO" id="GO:0008955">
    <property type="term" value="F:peptidoglycan glycosyltransferase activity"/>
    <property type="evidence" value="ECO:0007669"/>
    <property type="project" value="UniProtKB-EC"/>
</dbReference>
<organism evidence="17 18">
    <name type="scientific">Calycomorphotria hydatis</name>
    <dbReference type="NCBI Taxonomy" id="2528027"/>
    <lineage>
        <taxon>Bacteria</taxon>
        <taxon>Pseudomonadati</taxon>
        <taxon>Planctomycetota</taxon>
        <taxon>Planctomycetia</taxon>
        <taxon>Planctomycetales</taxon>
        <taxon>Planctomycetaceae</taxon>
        <taxon>Calycomorphotria</taxon>
    </lineage>
</organism>
<gene>
    <name evidence="17" type="primary">mrdB</name>
    <name evidence="17" type="ORF">V22_08950</name>
</gene>
<comment type="similarity">
    <text evidence="11">Belongs to the SEDS family. FtsW subfamily.</text>
</comment>
<keyword evidence="8 16" id="KW-0472">Membrane</keyword>
<evidence type="ECO:0000256" key="1">
    <source>
        <dbReference type="ARBA" id="ARBA00004141"/>
    </source>
</evidence>
<dbReference type="KEGG" id="chya:V22_08950"/>
<feature type="transmembrane region" description="Helical" evidence="16">
    <location>
        <begin position="129"/>
        <end position="146"/>
    </location>
</feature>
<evidence type="ECO:0000256" key="10">
    <source>
        <dbReference type="ARBA" id="ARBA00033270"/>
    </source>
</evidence>
<keyword evidence="18" id="KW-1185">Reference proteome</keyword>
<feature type="transmembrane region" description="Helical" evidence="16">
    <location>
        <begin position="334"/>
        <end position="353"/>
    </location>
</feature>
<dbReference type="EC" id="2.4.99.28" evidence="14"/>
<dbReference type="GO" id="GO:0015648">
    <property type="term" value="F:lipid-linked peptidoglycan transporter activity"/>
    <property type="evidence" value="ECO:0007669"/>
    <property type="project" value="TreeGrafter"/>
</dbReference>
<accession>A0A517T5P2</accession>
<evidence type="ECO:0000256" key="6">
    <source>
        <dbReference type="ARBA" id="ARBA00022984"/>
    </source>
</evidence>
<dbReference type="OrthoDB" id="9812661at2"/>